<comment type="caution">
    <text evidence="1">The sequence shown here is derived from an EMBL/GenBank/DDBJ whole genome shotgun (WGS) entry which is preliminary data.</text>
</comment>
<reference evidence="1 2" key="1">
    <citation type="submission" date="2016-11" db="EMBL/GenBank/DDBJ databases">
        <title>Mixed transmission modes and dynamic genome evolution in an obligate animal-bacterial symbiosis.</title>
        <authorList>
            <person name="Russell S.L."/>
            <person name="Corbett-Detig R.B."/>
            <person name="Cavanaugh C.M."/>
        </authorList>
    </citation>
    <scope>NUCLEOTIDE SEQUENCE [LARGE SCALE GENOMIC DNA]</scope>
    <source>
        <strain evidence="1">Sveles-Q1</strain>
    </source>
</reference>
<organism evidence="1 2">
    <name type="scientific">Solemya pervernicosa gill symbiont</name>
    <dbReference type="NCBI Taxonomy" id="642797"/>
    <lineage>
        <taxon>Bacteria</taxon>
        <taxon>Pseudomonadati</taxon>
        <taxon>Pseudomonadota</taxon>
        <taxon>Gammaproteobacteria</taxon>
        <taxon>sulfur-oxidizing symbionts</taxon>
    </lineage>
</organism>
<dbReference type="Proteomes" id="UP000191110">
    <property type="component" value="Unassembled WGS sequence"/>
</dbReference>
<keyword evidence="2" id="KW-1185">Reference proteome</keyword>
<dbReference type="AlphaFoldDB" id="A0A1T2L1K5"/>
<proteinExistence type="predicted"/>
<sequence length="83" mass="9376">MHSEKLCERCKSGSPHNLLLYVGNSHGSYDLLMSGHDDDCFQKVIKRLIEACLSFKLFGFNDDSYNVVRQWQSNGSEEFAASA</sequence>
<name>A0A1T2L1K5_9GAMM</name>
<evidence type="ECO:0000313" key="2">
    <source>
        <dbReference type="Proteomes" id="UP000191110"/>
    </source>
</evidence>
<dbReference type="EMBL" id="MPRL01000067">
    <property type="protein sequence ID" value="OOZ38944.1"/>
    <property type="molecule type" value="Genomic_DNA"/>
</dbReference>
<evidence type="ECO:0000313" key="1">
    <source>
        <dbReference type="EMBL" id="OOZ38944.1"/>
    </source>
</evidence>
<accession>A0A1T2L1K5</accession>
<dbReference type="RefSeq" id="WP_078484643.1">
    <property type="nucleotide sequence ID" value="NZ_MPRL01000067.1"/>
</dbReference>
<gene>
    <name evidence="1" type="ORF">BOW53_13645</name>
</gene>
<protein>
    <submittedName>
        <fullName evidence="1">Uncharacterized protein</fullName>
    </submittedName>
</protein>